<dbReference type="NCBIfam" id="NF008774">
    <property type="entry name" value="PRK11815.1"/>
    <property type="match status" value="1"/>
</dbReference>
<dbReference type="GO" id="GO:0010181">
    <property type="term" value="F:FMN binding"/>
    <property type="evidence" value="ECO:0007669"/>
    <property type="project" value="UniProtKB-UniRule"/>
</dbReference>
<dbReference type="STRING" id="1453429.UCYN_06560"/>
<keyword evidence="6 9" id="KW-0521">NADP</keyword>
<keyword evidence="3 9" id="KW-0285">Flavoprotein</keyword>
<dbReference type="CDD" id="cd02801">
    <property type="entry name" value="DUS_like_FMN"/>
    <property type="match status" value="1"/>
</dbReference>
<feature type="site" description="Interacts with tRNA" evidence="9">
    <location>
        <position position="93"/>
    </location>
</feature>
<dbReference type="GO" id="GO:0102264">
    <property type="term" value="F:tRNA-dihydrouridine20 synthase activity"/>
    <property type="evidence" value="ECO:0007669"/>
    <property type="project" value="UniProtKB-EC"/>
</dbReference>
<evidence type="ECO:0000256" key="6">
    <source>
        <dbReference type="ARBA" id="ARBA00022857"/>
    </source>
</evidence>
<feature type="domain" description="DUS-like FMN-binding" evidence="13">
    <location>
        <begin position="11"/>
        <end position="311"/>
    </location>
</feature>
<dbReference type="PROSITE" id="PS01136">
    <property type="entry name" value="UPF0034"/>
    <property type="match status" value="1"/>
</dbReference>
<comment type="catalytic activity">
    <reaction evidence="9">
        <text>5,6-dihydrouridine(20a) in tRNA + NAD(+) = uridine(20a) in tRNA + NADH + H(+)</text>
        <dbReference type="Rhea" id="RHEA:53348"/>
        <dbReference type="Rhea" id="RHEA-COMP:13535"/>
        <dbReference type="Rhea" id="RHEA-COMP:13536"/>
        <dbReference type="ChEBI" id="CHEBI:15378"/>
        <dbReference type="ChEBI" id="CHEBI:57540"/>
        <dbReference type="ChEBI" id="CHEBI:57945"/>
        <dbReference type="ChEBI" id="CHEBI:65315"/>
        <dbReference type="ChEBI" id="CHEBI:74443"/>
    </reaction>
</comment>
<evidence type="ECO:0000256" key="7">
    <source>
        <dbReference type="ARBA" id="ARBA00022884"/>
    </source>
</evidence>
<evidence type="ECO:0000256" key="4">
    <source>
        <dbReference type="ARBA" id="ARBA00022643"/>
    </source>
</evidence>
<evidence type="ECO:0000256" key="10">
    <source>
        <dbReference type="PIRNR" id="PIRNR006621"/>
    </source>
</evidence>
<comment type="catalytic activity">
    <reaction evidence="9">
        <text>5,6-dihydrouridine(20) in tRNA + NAD(+) = uridine(20) in tRNA + NADH + H(+)</text>
        <dbReference type="Rhea" id="RHEA:53340"/>
        <dbReference type="Rhea" id="RHEA-COMP:13533"/>
        <dbReference type="Rhea" id="RHEA-COMP:13534"/>
        <dbReference type="ChEBI" id="CHEBI:15378"/>
        <dbReference type="ChEBI" id="CHEBI:57540"/>
        <dbReference type="ChEBI" id="CHEBI:57945"/>
        <dbReference type="ChEBI" id="CHEBI:65315"/>
        <dbReference type="ChEBI" id="CHEBI:74443"/>
        <dbReference type="EC" id="1.3.1.91"/>
    </reaction>
</comment>
<feature type="binding site" evidence="9 12">
    <location>
        <begin position="13"/>
        <end position="15"/>
    </location>
    <ligand>
        <name>FMN</name>
        <dbReference type="ChEBI" id="CHEBI:58210"/>
    </ligand>
</feature>
<evidence type="ECO:0000259" key="13">
    <source>
        <dbReference type="Pfam" id="PF01207"/>
    </source>
</evidence>
<organism evidence="15">
    <name type="scientific">Atelocyanobacterium thalassa (isolate ALOHA)</name>
    <dbReference type="NCBI Taxonomy" id="1453429"/>
    <lineage>
        <taxon>Bacteria</taxon>
        <taxon>Bacillati</taxon>
        <taxon>Cyanobacteriota</taxon>
        <taxon>Cyanophyceae</taxon>
        <taxon>Oscillatoriophycideae</taxon>
        <taxon>Chroococcales</taxon>
        <taxon>Aphanothecaceae</taxon>
        <taxon>Candidatus Atelocyanobacterium</taxon>
        <taxon>Candidatus Atelocyanobacterium thalassae</taxon>
    </lineage>
</organism>
<evidence type="ECO:0000256" key="12">
    <source>
        <dbReference type="PIRSR" id="PIRSR006621-2"/>
    </source>
</evidence>
<comment type="similarity">
    <text evidence="10">Belongs to the dus family.</text>
</comment>
<dbReference type="GO" id="GO:0050660">
    <property type="term" value="F:flavin adenine dinucleotide binding"/>
    <property type="evidence" value="ECO:0007669"/>
    <property type="project" value="InterPro"/>
</dbReference>
<keyword evidence="4 9" id="KW-0288">FMN</keyword>
<keyword evidence="8 9" id="KW-0560">Oxidoreductase</keyword>
<dbReference type="HAMAP" id="MF_02041">
    <property type="entry name" value="DusA_subfam"/>
    <property type="match status" value="1"/>
</dbReference>
<dbReference type="HOGENOM" id="CLU_013299_2_1_3"/>
<comment type="catalytic activity">
    <reaction evidence="9">
        <text>5,6-dihydrouridine(20a) in tRNA + NADP(+) = uridine(20a) in tRNA + NADPH + H(+)</text>
        <dbReference type="Rhea" id="RHEA:53344"/>
        <dbReference type="Rhea" id="RHEA-COMP:13535"/>
        <dbReference type="Rhea" id="RHEA-COMP:13536"/>
        <dbReference type="ChEBI" id="CHEBI:15378"/>
        <dbReference type="ChEBI" id="CHEBI:57783"/>
        <dbReference type="ChEBI" id="CHEBI:58349"/>
        <dbReference type="ChEBI" id="CHEBI:65315"/>
        <dbReference type="ChEBI" id="CHEBI:74443"/>
    </reaction>
</comment>
<evidence type="ECO:0000256" key="2">
    <source>
        <dbReference type="ARBA" id="ARBA00022555"/>
    </source>
</evidence>
<accession>D3EPF5</accession>
<proteinExistence type="inferred from homology"/>
<keyword evidence="5 9" id="KW-0819">tRNA processing</keyword>
<feature type="binding site" evidence="9 12">
    <location>
        <position position="167"/>
    </location>
    <ligand>
        <name>FMN</name>
        <dbReference type="ChEBI" id="CHEBI:58210"/>
    </ligand>
</feature>
<comment type="catalytic activity">
    <reaction evidence="9">
        <text>5,6-dihydrouridine(20) in tRNA + NADP(+) = uridine(20) in tRNA + NADPH + H(+)</text>
        <dbReference type="Rhea" id="RHEA:53336"/>
        <dbReference type="Rhea" id="RHEA-COMP:13533"/>
        <dbReference type="Rhea" id="RHEA-COMP:13534"/>
        <dbReference type="ChEBI" id="CHEBI:15378"/>
        <dbReference type="ChEBI" id="CHEBI:57783"/>
        <dbReference type="ChEBI" id="CHEBI:58349"/>
        <dbReference type="ChEBI" id="CHEBI:65315"/>
        <dbReference type="ChEBI" id="CHEBI:74443"/>
        <dbReference type="EC" id="1.3.1.91"/>
    </reaction>
</comment>
<dbReference type="GO" id="GO:0000049">
    <property type="term" value="F:tRNA binding"/>
    <property type="evidence" value="ECO:0007669"/>
    <property type="project" value="UniProtKB-UniRule"/>
</dbReference>
<dbReference type="Proteomes" id="UP000001405">
    <property type="component" value="Chromosome"/>
</dbReference>
<dbReference type="SUPFAM" id="SSF51395">
    <property type="entry name" value="FMN-linked oxidoreductases"/>
    <property type="match status" value="1"/>
</dbReference>
<dbReference type="PANTHER" id="PTHR42907:SF1">
    <property type="entry name" value="FMN-LINKED OXIDOREDUCTASES SUPERFAMILY PROTEIN"/>
    <property type="match status" value="1"/>
</dbReference>
<comment type="similarity">
    <text evidence="9">Belongs to the Dus family. DusA subfamily.</text>
</comment>
<dbReference type="InterPro" id="IPR013785">
    <property type="entry name" value="Aldolase_TIM"/>
</dbReference>
<dbReference type="GO" id="GO:0102266">
    <property type="term" value="F:tRNA-dihydrouridine20a synthase activity"/>
    <property type="evidence" value="ECO:0007669"/>
    <property type="project" value="RHEA"/>
</dbReference>
<dbReference type="Gene3D" id="1.20.120.1460">
    <property type="match status" value="1"/>
</dbReference>
<evidence type="ECO:0000256" key="9">
    <source>
        <dbReference type="HAMAP-Rule" id="MF_02041"/>
    </source>
</evidence>
<keyword evidence="7 9" id="KW-0694">RNA-binding</keyword>
<feature type="site" description="Interacts with tRNA" evidence="9">
    <location>
        <position position="182"/>
    </location>
</feature>
<dbReference type="PANTHER" id="PTHR42907">
    <property type="entry name" value="FMN-LINKED OXIDOREDUCTASES SUPERFAMILY PROTEIN"/>
    <property type="match status" value="1"/>
</dbReference>
<dbReference type="Pfam" id="PF01207">
    <property type="entry name" value="Dus"/>
    <property type="match status" value="1"/>
</dbReference>
<feature type="binding site" evidence="9 12">
    <location>
        <position position="66"/>
    </location>
    <ligand>
        <name>FMN</name>
        <dbReference type="ChEBI" id="CHEBI:58210"/>
    </ligand>
</feature>
<dbReference type="RefSeq" id="WP_012954042.1">
    <property type="nucleotide sequence ID" value="NC_013771.1"/>
</dbReference>
<feature type="active site" description="Proton donor" evidence="9 11">
    <location>
        <position position="96"/>
    </location>
</feature>
<dbReference type="PATRIC" id="fig|713887.8.peg.612"/>
<dbReference type="InterPro" id="IPR018517">
    <property type="entry name" value="tRNA_hU_synthase_CS"/>
</dbReference>
<dbReference type="InterPro" id="IPR004653">
    <property type="entry name" value="DusA"/>
</dbReference>
<evidence type="ECO:0000256" key="5">
    <source>
        <dbReference type="ARBA" id="ARBA00022694"/>
    </source>
</evidence>
<dbReference type="AlphaFoldDB" id="D3EPF5"/>
<evidence type="ECO:0000256" key="11">
    <source>
        <dbReference type="PIRSR" id="PIRSR006621-1"/>
    </source>
</evidence>
<dbReference type="KEGG" id="cyu:UCYN_06560"/>
<reference evidence="14 15" key="1">
    <citation type="journal article" date="2010" name="Nature">
        <title>Metabolic streamlining in an open-ocean nitrogen-fixing cyanobacterium.</title>
        <authorList>
            <person name="Tripp H.J."/>
            <person name="Bench S.R."/>
            <person name="Turk K.A."/>
            <person name="Foster R.A."/>
            <person name="Desany B.A."/>
            <person name="Niazi F."/>
            <person name="Affourtit J.P."/>
            <person name="Zehr J.P."/>
        </authorList>
    </citation>
    <scope>NUCLEOTIDE SEQUENCE [LARGE SCALE GENOMIC DNA]</scope>
    <source>
        <strain evidence="15">ALOHA</strain>
    </source>
</reference>
<comment type="cofactor">
    <cofactor evidence="1 9 10 12">
        <name>FMN</name>
        <dbReference type="ChEBI" id="CHEBI:58210"/>
    </cofactor>
</comment>
<evidence type="ECO:0000256" key="1">
    <source>
        <dbReference type="ARBA" id="ARBA00001917"/>
    </source>
</evidence>
<dbReference type="InterPro" id="IPR035587">
    <property type="entry name" value="DUS-like_FMN-bd"/>
</dbReference>
<dbReference type="Gene3D" id="3.20.20.70">
    <property type="entry name" value="Aldolase class I"/>
    <property type="match status" value="1"/>
</dbReference>
<dbReference type="EC" id="1.3.1.91" evidence="9"/>
<gene>
    <name evidence="14" type="ordered locus">UCYN_06560</name>
</gene>
<protein>
    <recommendedName>
        <fullName evidence="9">tRNA-dihydrouridine(20/20a) synthase</fullName>
        <ecNumber evidence="9">1.3.1.91</ecNumber>
    </recommendedName>
    <alternativeName>
        <fullName evidence="9">DusA-like U20-specific dihydrouridine synthase</fullName>
        <shortName evidence="9">U20-specific Dus</shortName>
    </alternativeName>
</protein>
<comment type="function">
    <text evidence="9">Catalyzes the synthesis of 5,6-dihydrouridine (D), a modified base found in the D-loop of most tRNAs, via the reduction of the C5-C6 double bond in target uridines. Specifically modifies U20 and U20a in tRNAs.</text>
</comment>
<sequence>MKNNKENFLSVAPMMDRTDRHFRYFIRQITKHTLLYTEMISATAVQNGNKSKLLDFSSDEKPLSLQLGGNDPYTLAECAIIAEDWGYDEVNLNIGCPSDRVQNGRFGACLMAEPELVAKSVEKMQESVDIPITVKHRIGIDECDDYESLKYFVRIVSESGCKKFIVHARKAWLQGLSPKENRNIPPLRYQDVYSLKKDFPHLTIEINGGITNLEQISHHLQFIDSVMLGRIAYNNPYLLATVDKDFYKSSTTPLTRYQIIENILPYVEYWASHGLKLHSITRHLLSLFIGISGTKEWKRYITENSHFIGQDSKAIINALSKIKS</sequence>
<evidence type="ECO:0000313" key="15">
    <source>
        <dbReference type="Proteomes" id="UP000001405"/>
    </source>
</evidence>
<keyword evidence="15" id="KW-1185">Reference proteome</keyword>
<evidence type="ECO:0000256" key="8">
    <source>
        <dbReference type="ARBA" id="ARBA00023002"/>
    </source>
</evidence>
<comment type="caution">
    <text evidence="9">Lacks conserved residue(s) required for the propagation of feature annotation.</text>
</comment>
<feature type="binding site" evidence="9 12">
    <location>
        <begin position="207"/>
        <end position="209"/>
    </location>
    <ligand>
        <name>FMN</name>
        <dbReference type="ChEBI" id="CHEBI:58210"/>
    </ligand>
</feature>
<keyword evidence="2 9" id="KW-0820">tRNA-binding</keyword>
<evidence type="ECO:0000313" key="14">
    <source>
        <dbReference type="EMBL" id="ADB95355.1"/>
    </source>
</evidence>
<feature type="binding site" evidence="9 12">
    <location>
        <begin position="229"/>
        <end position="230"/>
    </location>
    <ligand>
        <name>FMN</name>
        <dbReference type="ChEBI" id="CHEBI:58210"/>
    </ligand>
</feature>
<name>D3EPF5_ATETH</name>
<dbReference type="NCBIfam" id="TIGR00742">
    <property type="entry name" value="yjbN"/>
    <property type="match status" value="1"/>
</dbReference>
<dbReference type="OrthoDB" id="9764501at2"/>
<feature type="site" description="Interacts with tRNA; defines subfamily-specific binding signature" evidence="9">
    <location>
        <position position="179"/>
    </location>
</feature>
<dbReference type="PIRSF" id="PIRSF006621">
    <property type="entry name" value="Dus"/>
    <property type="match status" value="1"/>
</dbReference>
<dbReference type="EMBL" id="CP001842">
    <property type="protein sequence ID" value="ADB95355.1"/>
    <property type="molecule type" value="Genomic_DNA"/>
</dbReference>
<keyword evidence="12" id="KW-0547">Nucleotide-binding</keyword>
<dbReference type="InterPro" id="IPR001269">
    <property type="entry name" value="DUS_fam"/>
</dbReference>
<feature type="binding site" evidence="9 12">
    <location>
        <position position="135"/>
    </location>
    <ligand>
        <name>FMN</name>
        <dbReference type="ChEBI" id="CHEBI:58210"/>
    </ligand>
</feature>
<evidence type="ECO:0000256" key="3">
    <source>
        <dbReference type="ARBA" id="ARBA00022630"/>
    </source>
</evidence>